<sequence length="91" mass="9789">MNNLMIFSSSLLIIILLWFGSSIVQAGLAEGTDPVEGTIYNEILSGFSSPCTAMLSKPDGPICSGNRRLSHPIIEEGEMTTVVSSHIYKNS</sequence>
<evidence type="ECO:0000256" key="1">
    <source>
        <dbReference type="SAM" id="SignalP"/>
    </source>
</evidence>
<feature type="signal peptide" evidence="1">
    <location>
        <begin position="1"/>
        <end position="26"/>
    </location>
</feature>
<dbReference type="AlphaFoldDB" id="A0A9P6JTC2"/>
<organism evidence="2 3">
    <name type="scientific">Crepidotus variabilis</name>
    <dbReference type="NCBI Taxonomy" id="179855"/>
    <lineage>
        <taxon>Eukaryota</taxon>
        <taxon>Fungi</taxon>
        <taxon>Dikarya</taxon>
        <taxon>Basidiomycota</taxon>
        <taxon>Agaricomycotina</taxon>
        <taxon>Agaricomycetes</taxon>
        <taxon>Agaricomycetidae</taxon>
        <taxon>Agaricales</taxon>
        <taxon>Agaricineae</taxon>
        <taxon>Crepidotaceae</taxon>
        <taxon>Crepidotus</taxon>
    </lineage>
</organism>
<accession>A0A9P6JTC2</accession>
<name>A0A9P6JTC2_9AGAR</name>
<proteinExistence type="predicted"/>
<gene>
    <name evidence="2" type="ORF">CPB83DRAFT_589544</name>
</gene>
<reference evidence="2" key="1">
    <citation type="submission" date="2020-11" db="EMBL/GenBank/DDBJ databases">
        <authorList>
            <consortium name="DOE Joint Genome Institute"/>
            <person name="Ahrendt S."/>
            <person name="Riley R."/>
            <person name="Andreopoulos W."/>
            <person name="Labutti K."/>
            <person name="Pangilinan J."/>
            <person name="Ruiz-Duenas F.J."/>
            <person name="Barrasa J.M."/>
            <person name="Sanchez-Garcia M."/>
            <person name="Camarero S."/>
            <person name="Miyauchi S."/>
            <person name="Serrano A."/>
            <person name="Linde D."/>
            <person name="Babiker R."/>
            <person name="Drula E."/>
            <person name="Ayuso-Fernandez I."/>
            <person name="Pacheco R."/>
            <person name="Padilla G."/>
            <person name="Ferreira P."/>
            <person name="Barriuso J."/>
            <person name="Kellner H."/>
            <person name="Castanera R."/>
            <person name="Alfaro M."/>
            <person name="Ramirez L."/>
            <person name="Pisabarro A.G."/>
            <person name="Kuo A."/>
            <person name="Tritt A."/>
            <person name="Lipzen A."/>
            <person name="He G."/>
            <person name="Yan M."/>
            <person name="Ng V."/>
            <person name="Cullen D."/>
            <person name="Martin F."/>
            <person name="Rosso M.-N."/>
            <person name="Henrissat B."/>
            <person name="Hibbett D."/>
            <person name="Martinez A.T."/>
            <person name="Grigoriev I.V."/>
        </authorList>
    </citation>
    <scope>NUCLEOTIDE SEQUENCE</scope>
    <source>
        <strain evidence="2">CBS 506.95</strain>
    </source>
</reference>
<feature type="chain" id="PRO_5040191962" evidence="1">
    <location>
        <begin position="27"/>
        <end position="91"/>
    </location>
</feature>
<protein>
    <submittedName>
        <fullName evidence="2">Uncharacterized protein</fullName>
    </submittedName>
</protein>
<keyword evidence="3" id="KW-1185">Reference proteome</keyword>
<dbReference type="Proteomes" id="UP000807306">
    <property type="component" value="Unassembled WGS sequence"/>
</dbReference>
<dbReference type="EMBL" id="MU157830">
    <property type="protein sequence ID" value="KAF9532952.1"/>
    <property type="molecule type" value="Genomic_DNA"/>
</dbReference>
<evidence type="ECO:0000313" key="2">
    <source>
        <dbReference type="EMBL" id="KAF9532952.1"/>
    </source>
</evidence>
<comment type="caution">
    <text evidence="2">The sequence shown here is derived from an EMBL/GenBank/DDBJ whole genome shotgun (WGS) entry which is preliminary data.</text>
</comment>
<evidence type="ECO:0000313" key="3">
    <source>
        <dbReference type="Proteomes" id="UP000807306"/>
    </source>
</evidence>
<keyword evidence="1" id="KW-0732">Signal</keyword>